<evidence type="ECO:0000259" key="1">
    <source>
        <dbReference type="Pfam" id="PF04287"/>
    </source>
</evidence>
<sequence>MQPIYSEIADQLLFLEAELRSLQIWQGKAPPVEALASTEPFCVDTLTFPQWLQFIFLPRMQELIEGELALPGQCGIAPIAEEFFKGRDEAAALIAILETIDQRLQRD</sequence>
<evidence type="ECO:0000313" key="3">
    <source>
        <dbReference type="Proteomes" id="UP001139028"/>
    </source>
</evidence>
<dbReference type="RefSeq" id="WP_252465255.1">
    <property type="nucleotide sequence ID" value="NZ_JALBWM010000015.1"/>
</dbReference>
<dbReference type="InterPro" id="IPR036814">
    <property type="entry name" value="YqcC-like_sf"/>
</dbReference>
<dbReference type="InterPro" id="IPR023376">
    <property type="entry name" value="YqcC-like_dom"/>
</dbReference>
<dbReference type="PANTHER" id="PTHR39586:SF1">
    <property type="entry name" value="CYTOPLASMIC PROTEIN"/>
    <property type="match status" value="1"/>
</dbReference>
<feature type="domain" description="YqcC-like" evidence="1">
    <location>
        <begin position="8"/>
        <end position="102"/>
    </location>
</feature>
<evidence type="ECO:0000313" key="2">
    <source>
        <dbReference type="EMBL" id="MCO1333809.1"/>
    </source>
</evidence>
<dbReference type="EMBL" id="JALBWM010000015">
    <property type="protein sequence ID" value="MCO1333809.1"/>
    <property type="molecule type" value="Genomic_DNA"/>
</dbReference>
<reference evidence="2" key="1">
    <citation type="journal article" date="2022" name="Arch. Microbiol.">
        <title>Microbulbifer okhotskensis sp. nov., isolated from a deep bottom sediment of the Okhotsk Sea.</title>
        <authorList>
            <person name="Romanenko L."/>
            <person name="Kurilenko V."/>
            <person name="Otstavnykh N."/>
            <person name="Velansky P."/>
            <person name="Isaeva M."/>
            <person name="Mikhailov V."/>
        </authorList>
    </citation>
    <scope>NUCLEOTIDE SEQUENCE</scope>
    <source>
        <strain evidence="2">OS29</strain>
    </source>
</reference>
<dbReference type="SUPFAM" id="SSF158452">
    <property type="entry name" value="YqcC-like"/>
    <property type="match status" value="1"/>
</dbReference>
<dbReference type="Proteomes" id="UP001139028">
    <property type="component" value="Unassembled WGS sequence"/>
</dbReference>
<gene>
    <name evidence="2" type="ORF">MO867_05590</name>
</gene>
<dbReference type="PANTHER" id="PTHR39586">
    <property type="entry name" value="CYTOPLASMIC PROTEIN-RELATED"/>
    <property type="match status" value="1"/>
</dbReference>
<dbReference type="PIRSF" id="PIRSF006257">
    <property type="entry name" value="UCP006257"/>
    <property type="match status" value="1"/>
</dbReference>
<dbReference type="InterPro" id="IPR007384">
    <property type="entry name" value="UCP006257"/>
</dbReference>
<dbReference type="Gene3D" id="1.20.1440.40">
    <property type="entry name" value="YqcC-like"/>
    <property type="match status" value="1"/>
</dbReference>
<dbReference type="Pfam" id="PF04287">
    <property type="entry name" value="DUF446"/>
    <property type="match status" value="1"/>
</dbReference>
<dbReference type="AlphaFoldDB" id="A0A9X2J4Z0"/>
<name>A0A9X2J4Z0_9GAMM</name>
<protein>
    <submittedName>
        <fullName evidence="2">YqcC family protein</fullName>
    </submittedName>
</protein>
<organism evidence="2 3">
    <name type="scientific">Microbulbifer okhotskensis</name>
    <dbReference type="NCBI Taxonomy" id="2926617"/>
    <lineage>
        <taxon>Bacteria</taxon>
        <taxon>Pseudomonadati</taxon>
        <taxon>Pseudomonadota</taxon>
        <taxon>Gammaproteobacteria</taxon>
        <taxon>Cellvibrionales</taxon>
        <taxon>Microbulbiferaceae</taxon>
        <taxon>Microbulbifer</taxon>
    </lineage>
</organism>
<keyword evidence="3" id="KW-1185">Reference proteome</keyword>
<dbReference type="GO" id="GO:0044010">
    <property type="term" value="P:single-species biofilm formation"/>
    <property type="evidence" value="ECO:0007669"/>
    <property type="project" value="TreeGrafter"/>
</dbReference>
<proteinExistence type="predicted"/>
<comment type="caution">
    <text evidence="2">The sequence shown here is derived from an EMBL/GenBank/DDBJ whole genome shotgun (WGS) entry which is preliminary data.</text>
</comment>
<accession>A0A9X2J4Z0</accession>